<protein>
    <submittedName>
        <fullName evidence="4">Aldehyde dehydrogenase (NADP(+))</fullName>
    </submittedName>
</protein>
<name>A0ABN2XHL0_9ACTN</name>
<dbReference type="InterPro" id="IPR015590">
    <property type="entry name" value="Aldehyde_DH_dom"/>
</dbReference>
<dbReference type="InterPro" id="IPR050740">
    <property type="entry name" value="Aldehyde_DH_Superfamily"/>
</dbReference>
<evidence type="ECO:0000256" key="2">
    <source>
        <dbReference type="SAM" id="MobiDB-lite"/>
    </source>
</evidence>
<feature type="domain" description="Aldehyde dehydrogenase" evidence="3">
    <location>
        <begin position="38"/>
        <end position="342"/>
    </location>
</feature>
<dbReference type="PANTHER" id="PTHR43353">
    <property type="entry name" value="SUCCINATE-SEMIALDEHYDE DEHYDROGENASE, MITOCHONDRIAL"/>
    <property type="match status" value="1"/>
</dbReference>
<feature type="region of interest" description="Disordered" evidence="2">
    <location>
        <begin position="1"/>
        <end position="21"/>
    </location>
</feature>
<dbReference type="Proteomes" id="UP001500443">
    <property type="component" value="Unassembled WGS sequence"/>
</dbReference>
<dbReference type="Pfam" id="PF00171">
    <property type="entry name" value="Aldedh"/>
    <property type="match status" value="1"/>
</dbReference>
<gene>
    <name evidence="4" type="ORF">GCM10009802_09160</name>
</gene>
<dbReference type="InterPro" id="IPR016161">
    <property type="entry name" value="Ald_DH/histidinol_DH"/>
</dbReference>
<dbReference type="InterPro" id="IPR016162">
    <property type="entry name" value="Ald_DH_N"/>
</dbReference>
<organism evidence="4 5">
    <name type="scientific">Streptomyces synnematoformans</name>
    <dbReference type="NCBI Taxonomy" id="415721"/>
    <lineage>
        <taxon>Bacteria</taxon>
        <taxon>Bacillati</taxon>
        <taxon>Actinomycetota</taxon>
        <taxon>Actinomycetes</taxon>
        <taxon>Kitasatosporales</taxon>
        <taxon>Streptomycetaceae</taxon>
        <taxon>Streptomyces</taxon>
    </lineage>
</organism>
<evidence type="ECO:0000313" key="4">
    <source>
        <dbReference type="EMBL" id="GAA2111489.1"/>
    </source>
</evidence>
<dbReference type="SUPFAM" id="SSF53720">
    <property type="entry name" value="ALDH-like"/>
    <property type="match status" value="1"/>
</dbReference>
<reference evidence="4 5" key="1">
    <citation type="journal article" date="2019" name="Int. J. Syst. Evol. Microbiol.">
        <title>The Global Catalogue of Microorganisms (GCM) 10K type strain sequencing project: providing services to taxonomists for standard genome sequencing and annotation.</title>
        <authorList>
            <consortium name="The Broad Institute Genomics Platform"/>
            <consortium name="The Broad Institute Genome Sequencing Center for Infectious Disease"/>
            <person name="Wu L."/>
            <person name="Ma J."/>
        </authorList>
    </citation>
    <scope>NUCLEOTIDE SEQUENCE [LARGE SCALE GENOMIC DNA]</scope>
    <source>
        <strain evidence="4 5">JCM 15481</strain>
    </source>
</reference>
<evidence type="ECO:0000256" key="1">
    <source>
        <dbReference type="ARBA" id="ARBA00023002"/>
    </source>
</evidence>
<dbReference type="EMBL" id="BAAAPF010000012">
    <property type="protein sequence ID" value="GAA2111489.1"/>
    <property type="molecule type" value="Genomic_DNA"/>
</dbReference>
<dbReference type="RefSeq" id="WP_344288099.1">
    <property type="nucleotide sequence ID" value="NZ_BAAAPF010000012.1"/>
</dbReference>
<dbReference type="InterPro" id="IPR016163">
    <property type="entry name" value="Ald_DH_C"/>
</dbReference>
<evidence type="ECO:0000259" key="3">
    <source>
        <dbReference type="Pfam" id="PF00171"/>
    </source>
</evidence>
<proteinExistence type="predicted"/>
<dbReference type="InterPro" id="IPR044151">
    <property type="entry name" value="ALDH_KGSADH"/>
</dbReference>
<evidence type="ECO:0000313" key="5">
    <source>
        <dbReference type="Proteomes" id="UP001500443"/>
    </source>
</evidence>
<dbReference type="CDD" id="cd07129">
    <property type="entry name" value="ALDH_KGSADH"/>
    <property type="match status" value="1"/>
</dbReference>
<keyword evidence="5" id="KW-1185">Reference proteome</keyword>
<accession>A0ABN2XHL0</accession>
<dbReference type="Gene3D" id="3.40.605.10">
    <property type="entry name" value="Aldehyde Dehydrogenase, Chain A, domain 1"/>
    <property type="match status" value="1"/>
</dbReference>
<dbReference type="PANTHER" id="PTHR43353:SF3">
    <property type="entry name" value="ALDEHYDE DEHYDROGENASE-RELATED"/>
    <property type="match status" value="1"/>
</dbReference>
<keyword evidence="1" id="KW-0560">Oxidoreductase</keyword>
<comment type="caution">
    <text evidence="4">The sequence shown here is derived from an EMBL/GenBank/DDBJ whole genome shotgun (WGS) entry which is preliminary data.</text>
</comment>
<dbReference type="Gene3D" id="3.40.309.10">
    <property type="entry name" value="Aldehyde Dehydrogenase, Chain A, domain 2"/>
    <property type="match status" value="1"/>
</dbReference>
<feature type="compositionally biased region" description="Gly residues" evidence="2">
    <location>
        <begin position="8"/>
        <end position="21"/>
    </location>
</feature>
<sequence length="546" mass="55175">MTHDDTGGDPGGSGGTGGGGALSGAMVIGAERVHGTHGTVHGVDPRTGERLSPAFGLGGAAEAARAAALAADAFPAFRATAPNARAAFLEDIAAGIEAISADLVERVVRETSIVRARVRGELARTTGQLRLFADLVRAGHWAGARIDPALPDRTPLPRPDIRQRRVPLGPVAVFGASNFPLAFSVAGGDTASALAAGCPVVVKAHSAHPGTSELVGTAIQRAVARHGLPEGVFSMVFGAGSDVGVALVTDPHIRAVGFTGSRAGGTALMRAAAARPVPIPVYAEMSSINPVVLLPGALRDGAAELGRQFAESLTTGAGQLCTCPGLVFGVAGADLDAFTDSAATAIAAGQTLPMLGDGIHTAYTEGVARLGGLDHVTQVAAGPVGDDIAAPGRARLFTTTGDAFAAEPAMQQEVFGAASLVVRLEHAGQLGAVLGALEGQLTATVHAAADDGELAAPLLELLEDKVGRIVFNGWPTGVDVGHAMVHGGPYPATSDGRSTSVGTLAIDRFLRPVAYQNVPAGLLPAPVDETNSLGLWRQVDGRLTRD</sequence>